<protein>
    <recommendedName>
        <fullName evidence="3">Secreted protein</fullName>
    </recommendedName>
</protein>
<reference evidence="1 2" key="1">
    <citation type="submission" date="2017-11" db="EMBL/GenBank/DDBJ databases">
        <authorList>
            <person name="Blom J."/>
        </authorList>
    </citation>
    <scope>NUCLEOTIDE SEQUENCE [LARGE SCALE GENOMIC DNA]</scope>
    <source>
        <strain evidence="1 2">CFBP3846</strain>
        <plasmid evidence="2">pp2</plasmid>
    </source>
</reference>
<accession>A0ABY1UFH9</accession>
<keyword evidence="1" id="KW-0614">Plasmid</keyword>
<geneLocation type="plasmid" evidence="2">
    <name>pp2</name>
</geneLocation>
<keyword evidence="2" id="KW-1185">Reference proteome</keyword>
<organism evidence="1 2">
    <name type="scientific">Pseudomonas syringae pv. avii</name>
    <dbReference type="NCBI Taxonomy" id="663959"/>
    <lineage>
        <taxon>Bacteria</taxon>
        <taxon>Pseudomonadati</taxon>
        <taxon>Pseudomonadota</taxon>
        <taxon>Gammaproteobacteria</taxon>
        <taxon>Pseudomonadales</taxon>
        <taxon>Pseudomonadaceae</taxon>
        <taxon>Pseudomonas</taxon>
        <taxon>Pseudomonas syringae</taxon>
    </lineage>
</organism>
<dbReference type="EMBL" id="LT963404">
    <property type="protein sequence ID" value="SOS30706.1"/>
    <property type="molecule type" value="Genomic_DNA"/>
</dbReference>
<dbReference type="Proteomes" id="UP000239665">
    <property type="component" value="Plasmid PP2"/>
</dbReference>
<evidence type="ECO:0008006" key="3">
    <source>
        <dbReference type="Google" id="ProtNLM"/>
    </source>
</evidence>
<sequence>MRSLSAPTRSEAPWRIETAANLRYTEPSYQVSIIYLWYLPNPTNARPPPRLNHRIRWL</sequence>
<evidence type="ECO:0000313" key="2">
    <source>
        <dbReference type="Proteomes" id="UP000239665"/>
    </source>
</evidence>
<evidence type="ECO:0000313" key="1">
    <source>
        <dbReference type="EMBL" id="SOS30706.1"/>
    </source>
</evidence>
<proteinExistence type="predicted"/>
<gene>
    <name evidence="1" type="ORF">CFBP3846_P200116</name>
</gene>
<name>A0ABY1UFH9_PSESX</name>